<name>A0ABM8RIB6_9BURK</name>
<dbReference type="SUPFAM" id="SSF47413">
    <property type="entry name" value="lambda repressor-like DNA-binding domains"/>
    <property type="match status" value="1"/>
</dbReference>
<dbReference type="Pfam" id="PF01381">
    <property type="entry name" value="HTH_3"/>
    <property type="match status" value="1"/>
</dbReference>
<dbReference type="InterPro" id="IPR010982">
    <property type="entry name" value="Lambda_DNA-bd_dom_sf"/>
</dbReference>
<evidence type="ECO:0000313" key="3">
    <source>
        <dbReference type="Proteomes" id="UP000672526"/>
    </source>
</evidence>
<sequence>MKSCDHYLDLAKIKRDLPSDYALAKLLGVSPSGITNYRKGRSHFDDAMAIKLAHLCEIDPAEILFAMQIERAKSDEARAVWSGLLEKFSKGFRWLALPSNACGAWVPQV</sequence>
<comment type="caution">
    <text evidence="2">The sequence shown here is derived from an EMBL/GenBank/DDBJ whole genome shotgun (WGS) entry which is preliminary data.</text>
</comment>
<dbReference type="CDD" id="cd00093">
    <property type="entry name" value="HTH_XRE"/>
    <property type="match status" value="1"/>
</dbReference>
<keyword evidence="3" id="KW-1185">Reference proteome</keyword>
<protein>
    <recommendedName>
        <fullName evidence="1">HTH cro/C1-type domain-containing protein</fullName>
    </recommendedName>
</protein>
<accession>A0ABM8RIB6</accession>
<dbReference type="Gene3D" id="1.10.260.40">
    <property type="entry name" value="lambda repressor-like DNA-binding domains"/>
    <property type="match status" value="1"/>
</dbReference>
<feature type="domain" description="HTH cro/C1-type" evidence="1">
    <location>
        <begin position="22"/>
        <end position="63"/>
    </location>
</feature>
<organism evidence="2 3">
    <name type="scientific">Paraburkholderia haematera</name>
    <dbReference type="NCBI Taxonomy" id="2793077"/>
    <lineage>
        <taxon>Bacteria</taxon>
        <taxon>Pseudomonadati</taxon>
        <taxon>Pseudomonadota</taxon>
        <taxon>Betaproteobacteria</taxon>
        <taxon>Burkholderiales</taxon>
        <taxon>Burkholderiaceae</taxon>
        <taxon>Paraburkholderia</taxon>
    </lineage>
</organism>
<evidence type="ECO:0000259" key="1">
    <source>
        <dbReference type="PROSITE" id="PS50943"/>
    </source>
</evidence>
<dbReference type="InterPro" id="IPR001387">
    <property type="entry name" value="Cro/C1-type_HTH"/>
</dbReference>
<dbReference type="EMBL" id="CAJNBK010000007">
    <property type="protein sequence ID" value="CAE6754363.1"/>
    <property type="molecule type" value="Genomic_DNA"/>
</dbReference>
<dbReference type="PROSITE" id="PS50943">
    <property type="entry name" value="HTH_CROC1"/>
    <property type="match status" value="1"/>
</dbReference>
<gene>
    <name evidence="2" type="ORF">R69888_03112</name>
</gene>
<dbReference type="RefSeq" id="WP_211612076.1">
    <property type="nucleotide sequence ID" value="NZ_CAJNBK010000007.1"/>
</dbReference>
<reference evidence="2 3" key="1">
    <citation type="submission" date="2021-02" db="EMBL/GenBank/DDBJ databases">
        <authorList>
            <person name="Vanwijnsberghe S."/>
        </authorList>
    </citation>
    <scope>NUCLEOTIDE SEQUENCE [LARGE SCALE GENOMIC DNA]</scope>
    <source>
        <strain evidence="2 3">LMG 31837</strain>
    </source>
</reference>
<evidence type="ECO:0000313" key="2">
    <source>
        <dbReference type="EMBL" id="CAE6754363.1"/>
    </source>
</evidence>
<proteinExistence type="predicted"/>
<dbReference type="Proteomes" id="UP000672526">
    <property type="component" value="Unassembled WGS sequence"/>
</dbReference>